<proteinExistence type="predicted"/>
<feature type="transmembrane region" description="Helical" evidence="1">
    <location>
        <begin position="231"/>
        <end position="252"/>
    </location>
</feature>
<feature type="transmembrane region" description="Helical" evidence="1">
    <location>
        <begin position="331"/>
        <end position="351"/>
    </location>
</feature>
<feature type="transmembrane region" description="Helical" evidence="1">
    <location>
        <begin position="264"/>
        <end position="282"/>
    </location>
</feature>
<protein>
    <recommendedName>
        <fullName evidence="4">MFS transporter</fullName>
    </recommendedName>
</protein>
<dbReference type="Proteomes" id="UP001597237">
    <property type="component" value="Unassembled WGS sequence"/>
</dbReference>
<evidence type="ECO:0000256" key="1">
    <source>
        <dbReference type="SAM" id="Phobius"/>
    </source>
</evidence>
<feature type="transmembrane region" description="Helical" evidence="1">
    <location>
        <begin position="12"/>
        <end position="35"/>
    </location>
</feature>
<dbReference type="RefSeq" id="WP_377280985.1">
    <property type="nucleotide sequence ID" value="NZ_JBHRSI010000003.1"/>
</dbReference>
<evidence type="ECO:0008006" key="4">
    <source>
        <dbReference type="Google" id="ProtNLM"/>
    </source>
</evidence>
<keyword evidence="1" id="KW-0472">Membrane</keyword>
<feature type="transmembrane region" description="Helical" evidence="1">
    <location>
        <begin position="203"/>
        <end position="225"/>
    </location>
</feature>
<accession>A0ABW4MXB2</accession>
<dbReference type="SUPFAM" id="SSF103473">
    <property type="entry name" value="MFS general substrate transporter"/>
    <property type="match status" value="1"/>
</dbReference>
<evidence type="ECO:0000313" key="3">
    <source>
        <dbReference type="Proteomes" id="UP001597237"/>
    </source>
</evidence>
<name>A0ABW4MXB2_9CAUL</name>
<evidence type="ECO:0000313" key="2">
    <source>
        <dbReference type="EMBL" id="MFD1782188.1"/>
    </source>
</evidence>
<reference evidence="3" key="1">
    <citation type="journal article" date="2019" name="Int. J. Syst. Evol. Microbiol.">
        <title>The Global Catalogue of Microorganisms (GCM) 10K type strain sequencing project: providing services to taxonomists for standard genome sequencing and annotation.</title>
        <authorList>
            <consortium name="The Broad Institute Genomics Platform"/>
            <consortium name="The Broad Institute Genome Sequencing Center for Infectious Disease"/>
            <person name="Wu L."/>
            <person name="Ma J."/>
        </authorList>
    </citation>
    <scope>NUCLEOTIDE SEQUENCE [LARGE SCALE GENOMIC DNA]</scope>
    <source>
        <strain evidence="3">DFY28</strain>
    </source>
</reference>
<keyword evidence="3" id="KW-1185">Reference proteome</keyword>
<feature type="transmembrane region" description="Helical" evidence="1">
    <location>
        <begin position="70"/>
        <end position="89"/>
    </location>
</feature>
<organism evidence="2 3">
    <name type="scientific">Phenylobacterium terrae</name>
    <dbReference type="NCBI Taxonomy" id="2665495"/>
    <lineage>
        <taxon>Bacteria</taxon>
        <taxon>Pseudomonadati</taxon>
        <taxon>Pseudomonadota</taxon>
        <taxon>Alphaproteobacteria</taxon>
        <taxon>Caulobacterales</taxon>
        <taxon>Caulobacteraceae</taxon>
        <taxon>Phenylobacterium</taxon>
    </lineage>
</organism>
<feature type="transmembrane region" description="Helical" evidence="1">
    <location>
        <begin position="136"/>
        <end position="156"/>
    </location>
</feature>
<sequence length="390" mass="39733">MAFFRNEAINRLNLHTTVQTFAQAGGGVFFFAFLLAAGVPAHWALAAEAAVVAGRFVLRPAILPFARRWGLKPLLIAGALATALPYLLLAQVSGVGGKLAILALTRCVAEVVYWVSYNAYFASVGDSEHRGHQISAREAAVAAASVAAPLVGAWALVSAGPVWMFAGVALVQALSVLPLLGAPNVAVRSEAAGVLRSARLTMALNALDGWIDSFFFYVWQIVLFVTLAESFSAYGGAMALAALAGAAFGLVLGRHVDLGGGRRAALIAYTAMGLVVLVRSAAAGHPALAVAANAAGPVAIALLAPAVGVANSNLVKASPCCLRATMANEGAWDVGCFAACLTAAGIAAAGAPLAPSILLALPAIALTGVLLRRYYGGLILSPEAQPEGRG</sequence>
<feature type="transmembrane region" description="Helical" evidence="1">
    <location>
        <begin position="357"/>
        <end position="375"/>
    </location>
</feature>
<dbReference type="Gene3D" id="1.20.1250.20">
    <property type="entry name" value="MFS general substrate transporter like domains"/>
    <property type="match status" value="1"/>
</dbReference>
<feature type="transmembrane region" description="Helical" evidence="1">
    <location>
        <begin position="162"/>
        <end position="182"/>
    </location>
</feature>
<comment type="caution">
    <text evidence="2">The sequence shown here is derived from an EMBL/GenBank/DDBJ whole genome shotgun (WGS) entry which is preliminary data.</text>
</comment>
<feature type="transmembrane region" description="Helical" evidence="1">
    <location>
        <begin position="288"/>
        <end position="310"/>
    </location>
</feature>
<dbReference type="InterPro" id="IPR036259">
    <property type="entry name" value="MFS_trans_sf"/>
</dbReference>
<keyword evidence="1" id="KW-0812">Transmembrane</keyword>
<keyword evidence="1" id="KW-1133">Transmembrane helix</keyword>
<gene>
    <name evidence="2" type="ORF">ACFSC0_02185</name>
</gene>
<dbReference type="EMBL" id="JBHUEY010000001">
    <property type="protein sequence ID" value="MFD1782188.1"/>
    <property type="molecule type" value="Genomic_DNA"/>
</dbReference>